<dbReference type="AlphaFoldDB" id="A0A812BBI4"/>
<feature type="transmembrane region" description="Helical" evidence="1">
    <location>
        <begin position="559"/>
        <end position="575"/>
    </location>
</feature>
<feature type="transmembrane region" description="Helical" evidence="1">
    <location>
        <begin position="20"/>
        <end position="42"/>
    </location>
</feature>
<feature type="transmembrane region" description="Helical" evidence="1">
    <location>
        <begin position="123"/>
        <end position="141"/>
    </location>
</feature>
<feature type="transmembrane region" description="Helical" evidence="1">
    <location>
        <begin position="210"/>
        <end position="232"/>
    </location>
</feature>
<proteinExistence type="predicted"/>
<feature type="transmembrane region" description="Helical" evidence="1">
    <location>
        <begin position="238"/>
        <end position="256"/>
    </location>
</feature>
<feature type="transmembrane region" description="Helical" evidence="1">
    <location>
        <begin position="365"/>
        <end position="386"/>
    </location>
</feature>
<feature type="transmembrane region" description="Helical" evidence="1">
    <location>
        <begin position="183"/>
        <end position="203"/>
    </location>
</feature>
<feature type="transmembrane region" description="Helical" evidence="1">
    <location>
        <begin position="417"/>
        <end position="436"/>
    </location>
</feature>
<keyword evidence="1" id="KW-0472">Membrane</keyword>
<dbReference type="Proteomes" id="UP000597762">
    <property type="component" value="Unassembled WGS sequence"/>
</dbReference>
<comment type="caution">
    <text evidence="2">The sequence shown here is derived from an EMBL/GenBank/DDBJ whole genome shotgun (WGS) entry which is preliminary data.</text>
</comment>
<dbReference type="EMBL" id="CAHIKZ030000593">
    <property type="protein sequence ID" value="CAE1228282.1"/>
    <property type="molecule type" value="Genomic_DNA"/>
</dbReference>
<name>A0A812BBI4_ACAPH</name>
<reference evidence="2" key="1">
    <citation type="submission" date="2021-01" db="EMBL/GenBank/DDBJ databases">
        <authorList>
            <person name="Li R."/>
            <person name="Bekaert M."/>
        </authorList>
    </citation>
    <scope>NUCLEOTIDE SEQUENCE</scope>
    <source>
        <strain evidence="2">Farmed</strain>
    </source>
</reference>
<evidence type="ECO:0000256" key="1">
    <source>
        <dbReference type="SAM" id="Phobius"/>
    </source>
</evidence>
<dbReference type="InterPro" id="IPR047623">
    <property type="entry name" value="SatP"/>
</dbReference>
<feature type="transmembrane region" description="Helical" evidence="1">
    <location>
        <begin position="613"/>
        <end position="633"/>
    </location>
</feature>
<evidence type="ECO:0000313" key="3">
    <source>
        <dbReference type="Proteomes" id="UP000597762"/>
    </source>
</evidence>
<dbReference type="OrthoDB" id="3648309at2759"/>
<dbReference type="PANTHER" id="PTHR30178:SF3">
    <property type="entry name" value="SUCCINATE-ACETATE_PROTON SYMPORTER SATP"/>
    <property type="match status" value="1"/>
</dbReference>
<keyword evidence="1" id="KW-1133">Transmembrane helix</keyword>
<feature type="transmembrane region" description="Helical" evidence="1">
    <location>
        <begin position="340"/>
        <end position="359"/>
    </location>
</feature>
<feature type="transmembrane region" description="Helical" evidence="1">
    <location>
        <begin position="90"/>
        <end position="111"/>
    </location>
</feature>
<feature type="transmembrane region" description="Helical" evidence="1">
    <location>
        <begin position="639"/>
        <end position="662"/>
    </location>
</feature>
<feature type="transmembrane region" description="Helical" evidence="1">
    <location>
        <begin position="148"/>
        <end position="168"/>
    </location>
</feature>
<evidence type="ECO:0000313" key="2">
    <source>
        <dbReference type="EMBL" id="CAE1228282.1"/>
    </source>
</evidence>
<accession>A0A812BBI4</accession>
<organism evidence="2 3">
    <name type="scientific">Acanthosepion pharaonis</name>
    <name type="common">Pharaoh cuttlefish</name>
    <name type="synonym">Sepia pharaonis</name>
    <dbReference type="NCBI Taxonomy" id="158019"/>
    <lineage>
        <taxon>Eukaryota</taxon>
        <taxon>Metazoa</taxon>
        <taxon>Spiralia</taxon>
        <taxon>Lophotrochozoa</taxon>
        <taxon>Mollusca</taxon>
        <taxon>Cephalopoda</taxon>
        <taxon>Coleoidea</taxon>
        <taxon>Decapodiformes</taxon>
        <taxon>Sepiida</taxon>
        <taxon>Sepiina</taxon>
        <taxon>Sepiidae</taxon>
        <taxon>Acanthosepion</taxon>
    </lineage>
</organism>
<keyword evidence="1" id="KW-0812">Transmembrane</keyword>
<feature type="transmembrane region" description="Helical" evidence="1">
    <location>
        <begin position="587"/>
        <end position="606"/>
    </location>
</feature>
<gene>
    <name evidence="2" type="ORF">SPHA_16740</name>
</gene>
<feature type="transmembrane region" description="Helical" evidence="1">
    <location>
        <begin position="277"/>
        <end position="298"/>
    </location>
</feature>
<sequence length="717" mass="79052">MSFRNSTVFVLATKTLPPGTVQICHIVILFISLLATTLPFCLADVIIYNIKTYSEALIAPSPLRRGKNPPCRPCLSEECKMGIIRASSATVASLYITFLAFVILCISNFVPANGPFEIDNFDYGIAFLLLSVSGLLSGFTSGDANDPFLRALLLCLCAMWGALGTFYITRDLTGPDLAPLSEALFPGYGAFFFIFLIFGFVCLQHQQFHTAVLALSLFLCCIFEIASLWRPVRMSVGSYYLLLGVMVLYMAVKMLVDKLQGKNYKQIDKRLPTENKYSNDYMAVGYAMDTVALTAFASHVTGITNIASNGFMWVGSAGIFQTICGLVAIRRKDPYYGTFFNLYGIFWCAVAFHLGLNYFSAAYDLPLLTVNIFFAVVFVLTSVIALTQELFHSIQNVLMAVFTISICVNGIQGHFLGGMGCVCFLFSLYGLAAHAGRLKQTRHKLPLGRRLFDRTQLKQYLTIRLSWCARFIYGKRQAGKNKSKFDHKLFSTNFSDMGYSKYINLDTIGFAVNAVASLSILWVPANFTLLTLPWVSIVGGVVQMMVGCVCFGRGLTFESCAFIVFGTMWLILGTARSLGTLALDNSVAMSVCSIAYMITGLLLIGLSLVISKAWFLVTFLFELIALAFLLNSLTVPSYASYEVIVVLPFAFVSLYCFLAAAFKSIWGRELLPTGTPIIQVSYLHSQGNRAFWAHAQKQSGVKGLQVSFSLLSLSLSK</sequence>
<dbReference type="PANTHER" id="PTHR30178">
    <property type="entry name" value="INNER MEMBRANE PROTEIN YAAH"/>
    <property type="match status" value="1"/>
</dbReference>
<feature type="transmembrane region" description="Helical" evidence="1">
    <location>
        <begin position="310"/>
        <end position="328"/>
    </location>
</feature>
<feature type="transmembrane region" description="Helical" evidence="1">
    <location>
        <begin position="531"/>
        <end position="552"/>
    </location>
</feature>
<protein>
    <submittedName>
        <fullName evidence="2">Uncharacterized protein</fullName>
    </submittedName>
</protein>
<keyword evidence="3" id="KW-1185">Reference proteome</keyword>